<evidence type="ECO:0000256" key="1">
    <source>
        <dbReference type="SAM" id="MobiDB-lite"/>
    </source>
</evidence>
<dbReference type="Proteomes" id="UP000056419">
    <property type="component" value="Unassembled WGS sequence"/>
</dbReference>
<keyword evidence="4" id="KW-1185">Reference proteome</keyword>
<evidence type="ECO:0000256" key="2">
    <source>
        <dbReference type="SAM" id="SignalP"/>
    </source>
</evidence>
<comment type="caution">
    <text evidence="3">The sequence shown here is derived from an EMBL/GenBank/DDBJ whole genome shotgun (WGS) entry which is preliminary data.</text>
</comment>
<sequence length="802" mass="88945" precursor="true">MKSKLLSTFSMLRFFIVAALTVFCVSCDKTETTDSTGFILHYLGVTDIGPGMSYTLQAPTYKGSAPYDFTITKVTLNEETFSNNDNFVINAETGEITIQNTDGMTSGMYSISVGCYSNGKFFDFKDAVQVNMLLAVPEGVTVEPAEVLVNQDEENWAEASAQVSTEADKHVSITGYAIAQDETKPYLSYFTFDPNTKGKIIIRESEKDKLVAGESYTLNLKLTTKAGEHMYNNAVTFKVVSKPRDLFYIETEALPDLFETGTENKSVIPTIAGAKEELKFAIKSVTPETTAFTINETTGQISVPEGNSLEISETPYVFTITASNAYGSNDFEGIYSVKVVAFIEPIQPETFKYTAINQLYQLGGKAEDNAIVPGFVGGAPTFTFDANNSDEIKAQIDQKFITLNSANGTIDITDKQTLSTGKHEIKVRVTNKKNEEGVVSALEVNVIPNPNNFEYVSWGTNIENEIPTNTNGNKTNPISTETTEETKEENRNLFRFIQGRDVRELPLQRIKMINENANTTFTYKVLENNFIGHEKIVKGAKVKEDGTIYFTNLTAKKNFADGSSNAKGCVFQIAVTAKGNNAPAVTKNIPIFISTPKPTVIRYPNIVDKDKINYVLLCTPFVIKVNPKEPKIPSIKTQMHIIGAQDIDGVQTNYSLYSGILDDYHSKFIWDYRDDFSYCNFDDNTGHGTGDNKSAGNLLNQIWSNIGVATTTNTPFRYYDHKTGQIDKQNTKAAYIEPTSNGHQLIINPNVWQAADGKYPYGAMLGNMRFTLENKPENLEAGTLCASQYSFIIWFDETYEGN</sequence>
<evidence type="ECO:0008006" key="5">
    <source>
        <dbReference type="Google" id="ProtNLM"/>
    </source>
</evidence>
<reference evidence="3 4" key="1">
    <citation type="journal article" date="2016" name="BMC Genomics">
        <title>Type VI secretion systems of human gut Bacteroidales segregate into three genetic architectures, two of which are contained on mobile genetic elements.</title>
        <authorList>
            <person name="Coyne M.J."/>
            <person name="Roelofs K.G."/>
            <person name="Comstock L.E."/>
        </authorList>
    </citation>
    <scope>NUCLEOTIDE SEQUENCE [LARGE SCALE GENOMIC DNA]</scope>
    <source>
        <strain evidence="3 4">CL09T03C01</strain>
    </source>
</reference>
<evidence type="ECO:0000313" key="3">
    <source>
        <dbReference type="EMBL" id="KWR54862.1"/>
    </source>
</evidence>
<dbReference type="AlphaFoldDB" id="A0A108T7U4"/>
<dbReference type="EMBL" id="LRGC01000007">
    <property type="protein sequence ID" value="KWR54862.1"/>
    <property type="molecule type" value="Genomic_DNA"/>
</dbReference>
<organism evidence="3 4">
    <name type="scientific">Bacteroides stercoris</name>
    <dbReference type="NCBI Taxonomy" id="46506"/>
    <lineage>
        <taxon>Bacteria</taxon>
        <taxon>Pseudomonadati</taxon>
        <taxon>Bacteroidota</taxon>
        <taxon>Bacteroidia</taxon>
        <taxon>Bacteroidales</taxon>
        <taxon>Bacteroidaceae</taxon>
        <taxon>Bacteroides</taxon>
    </lineage>
</organism>
<dbReference type="Gene3D" id="2.60.40.10">
    <property type="entry name" value="Immunoglobulins"/>
    <property type="match status" value="1"/>
</dbReference>
<accession>A0A108T7U4</accession>
<dbReference type="PATRIC" id="fig|46506.5.peg.2014"/>
<dbReference type="InterPro" id="IPR032529">
    <property type="entry name" value="BT4661-like"/>
</dbReference>
<feature type="chain" id="PRO_5007130879" description="DUF4958 domain-containing protein" evidence="2">
    <location>
        <begin position="20"/>
        <end position="802"/>
    </location>
</feature>
<feature type="region of interest" description="Disordered" evidence="1">
    <location>
        <begin position="466"/>
        <end position="486"/>
    </location>
</feature>
<evidence type="ECO:0000313" key="4">
    <source>
        <dbReference type="Proteomes" id="UP000056419"/>
    </source>
</evidence>
<dbReference type="RefSeq" id="WP_060385909.1">
    <property type="nucleotide sequence ID" value="NZ_CAXSRQ010000009.1"/>
</dbReference>
<name>A0A108T7U4_BACSE</name>
<protein>
    <recommendedName>
        <fullName evidence="5">DUF4958 domain-containing protein</fullName>
    </recommendedName>
</protein>
<gene>
    <name evidence="3" type="ORF">AA415_01891</name>
</gene>
<feature type="signal peptide" evidence="2">
    <location>
        <begin position="1"/>
        <end position="19"/>
    </location>
</feature>
<keyword evidence="2" id="KW-0732">Signal</keyword>
<dbReference type="Gene3D" id="2.60.40.2710">
    <property type="match status" value="1"/>
</dbReference>
<dbReference type="Gene3D" id="2.60.40.60">
    <property type="entry name" value="Cadherins"/>
    <property type="match status" value="1"/>
</dbReference>
<dbReference type="Gene3D" id="2.30.30.1270">
    <property type="match status" value="1"/>
</dbReference>
<dbReference type="STRING" id="46506.AA415_01891"/>
<dbReference type="Gene3D" id="2.60.40.2720">
    <property type="match status" value="1"/>
</dbReference>
<proteinExistence type="predicted"/>
<dbReference type="Gene3D" id="2.60.40.2730">
    <property type="match status" value="1"/>
</dbReference>
<dbReference type="InterPro" id="IPR013783">
    <property type="entry name" value="Ig-like_fold"/>
</dbReference>
<dbReference type="Pfam" id="PF16319">
    <property type="entry name" value="SGBP_BT4661-like"/>
    <property type="match status" value="2"/>
</dbReference>